<protein>
    <submittedName>
        <fullName evidence="1">Uncharacterized protein</fullName>
    </submittedName>
</protein>
<evidence type="ECO:0000313" key="1">
    <source>
        <dbReference type="EMBL" id="CAK7346281.1"/>
    </source>
</evidence>
<name>A0AAV1S4X3_9ROSI</name>
<proteinExistence type="predicted"/>
<accession>A0AAV1S4X3</accession>
<gene>
    <name evidence="1" type="ORF">DCAF_LOCUS18954</name>
</gene>
<reference evidence="1 2" key="1">
    <citation type="submission" date="2024-01" db="EMBL/GenBank/DDBJ databases">
        <authorList>
            <person name="Waweru B."/>
        </authorList>
    </citation>
    <scope>NUCLEOTIDE SEQUENCE [LARGE SCALE GENOMIC DNA]</scope>
</reference>
<dbReference type="Proteomes" id="UP001314170">
    <property type="component" value="Unassembled WGS sequence"/>
</dbReference>
<dbReference type="AlphaFoldDB" id="A0AAV1S4X3"/>
<sequence length="164" mass="18252">MITCLSILTKLPNTSSTNTIVNKVGDNLATDEGFGSITSSTISEYLMETLPGWHVEEFLDSSSTPFGFCKIDDGLLPYIDTHDLESNMSSFSSESLGFWVPRAPTPLCTSQRYYHPQMVGQSGFKETKETTNMKANRRLADDVFTVPQISRPSNIGSKRSRPLW</sequence>
<comment type="caution">
    <text evidence="1">The sequence shown here is derived from an EMBL/GenBank/DDBJ whole genome shotgun (WGS) entry which is preliminary data.</text>
</comment>
<dbReference type="EMBL" id="CAWUPB010001173">
    <property type="protein sequence ID" value="CAK7346281.1"/>
    <property type="molecule type" value="Genomic_DNA"/>
</dbReference>
<organism evidence="1 2">
    <name type="scientific">Dovyalis caffra</name>
    <dbReference type="NCBI Taxonomy" id="77055"/>
    <lineage>
        <taxon>Eukaryota</taxon>
        <taxon>Viridiplantae</taxon>
        <taxon>Streptophyta</taxon>
        <taxon>Embryophyta</taxon>
        <taxon>Tracheophyta</taxon>
        <taxon>Spermatophyta</taxon>
        <taxon>Magnoliopsida</taxon>
        <taxon>eudicotyledons</taxon>
        <taxon>Gunneridae</taxon>
        <taxon>Pentapetalae</taxon>
        <taxon>rosids</taxon>
        <taxon>fabids</taxon>
        <taxon>Malpighiales</taxon>
        <taxon>Salicaceae</taxon>
        <taxon>Flacourtieae</taxon>
        <taxon>Dovyalis</taxon>
    </lineage>
</organism>
<keyword evidence="2" id="KW-1185">Reference proteome</keyword>
<evidence type="ECO:0000313" key="2">
    <source>
        <dbReference type="Proteomes" id="UP001314170"/>
    </source>
</evidence>